<evidence type="ECO:0000259" key="2">
    <source>
        <dbReference type="Pfam" id="PF14338"/>
    </source>
</evidence>
<proteinExistence type="predicted"/>
<comment type="caution">
    <text evidence="3">The sequence shown here is derived from an EMBL/GenBank/DDBJ whole genome shotgun (WGS) entry which is preliminary data.</text>
</comment>
<dbReference type="PANTHER" id="PTHR30015">
    <property type="entry name" value="MRR RESTRICTION SYSTEM PROTEIN"/>
    <property type="match status" value="1"/>
</dbReference>
<evidence type="ECO:0000313" key="4">
    <source>
        <dbReference type="Proteomes" id="UP000634206"/>
    </source>
</evidence>
<name>A0AAE2V9F1_9BACT</name>
<dbReference type="Pfam" id="PF04471">
    <property type="entry name" value="Mrr_cat"/>
    <property type="match status" value="1"/>
</dbReference>
<dbReference type="InterPro" id="IPR011335">
    <property type="entry name" value="Restrct_endonuc-II-like"/>
</dbReference>
<feature type="domain" description="Restriction endonuclease type IV Mrr" evidence="1">
    <location>
        <begin position="158"/>
        <end position="277"/>
    </location>
</feature>
<sequence>MTIPTYQEFMLPVLQVLEKAPEPLHHKEFCEGACDLLGVPDDVRKEMLPAGGQTYVYNRTGWASWYMQQAGLVEKPKRAYLKITDAGRELLKTKPQSIDNKLLANYPSFVEKVIKKKPENKPVPDGAGDTEQTPDEQIITAFKDLNDTLADNLRETMATMSPYRFEQLVVDLLFAMGYGGSREEAATVTQKSNDGGIDGIINEDRLGLDVIYIQAKRYQSTIGSKEIQSFVGALAGKQANKGVFITTSDYSRAALSYAETVTQKVILINGSRLADLMIEHNIGVSTQRTIAIKRIDTDYFEEN</sequence>
<dbReference type="InterPro" id="IPR025745">
    <property type="entry name" value="Mrr-like_N_dom"/>
</dbReference>
<dbReference type="GO" id="GO:0009307">
    <property type="term" value="P:DNA restriction-modification system"/>
    <property type="evidence" value="ECO:0007669"/>
    <property type="project" value="InterPro"/>
</dbReference>
<dbReference type="PANTHER" id="PTHR30015:SF7">
    <property type="entry name" value="TYPE IV METHYL-DIRECTED RESTRICTION ENZYME ECOKMRR"/>
    <property type="match status" value="1"/>
</dbReference>
<reference evidence="3" key="1">
    <citation type="submission" date="2021-01" db="EMBL/GenBank/DDBJ databases">
        <title>Modified the classification status of verrucomicrobia.</title>
        <authorList>
            <person name="Feng X."/>
        </authorList>
    </citation>
    <scope>NUCLEOTIDE SEQUENCE</scope>
    <source>
        <strain evidence="3">5K15</strain>
    </source>
</reference>
<keyword evidence="3" id="KW-0540">Nuclease</keyword>
<evidence type="ECO:0000259" key="1">
    <source>
        <dbReference type="Pfam" id="PF04471"/>
    </source>
</evidence>
<gene>
    <name evidence="3" type="ORF">JIN83_08500</name>
</gene>
<dbReference type="InterPro" id="IPR052906">
    <property type="entry name" value="Type_IV_Methyl-Rstrct_Enzyme"/>
</dbReference>
<dbReference type="GO" id="GO:0015666">
    <property type="term" value="F:restriction endodeoxyribonuclease activity"/>
    <property type="evidence" value="ECO:0007669"/>
    <property type="project" value="TreeGrafter"/>
</dbReference>
<dbReference type="AlphaFoldDB" id="A0AAE2V9F1"/>
<evidence type="ECO:0000313" key="3">
    <source>
        <dbReference type="EMBL" id="MBK1854998.1"/>
    </source>
</evidence>
<keyword evidence="3" id="KW-0378">Hydrolase</keyword>
<dbReference type="InterPro" id="IPR011856">
    <property type="entry name" value="tRNA_endonuc-like_dom_sf"/>
</dbReference>
<accession>A0AAE2V9F1</accession>
<dbReference type="RefSeq" id="WP_309489609.1">
    <property type="nucleotide sequence ID" value="NZ_JAENIG010000004.1"/>
</dbReference>
<dbReference type="InterPro" id="IPR007560">
    <property type="entry name" value="Restrct_endonuc_IV_Mrr"/>
</dbReference>
<keyword evidence="3" id="KW-0255">Endonuclease</keyword>
<protein>
    <submittedName>
        <fullName evidence="3">Restriction endonuclease</fullName>
    </submittedName>
</protein>
<dbReference type="GO" id="GO:0003677">
    <property type="term" value="F:DNA binding"/>
    <property type="evidence" value="ECO:0007669"/>
    <property type="project" value="InterPro"/>
</dbReference>
<organism evidence="3 4">
    <name type="scientific">Oceaniferula flava</name>
    <dbReference type="NCBI Taxonomy" id="2800421"/>
    <lineage>
        <taxon>Bacteria</taxon>
        <taxon>Pseudomonadati</taxon>
        <taxon>Verrucomicrobiota</taxon>
        <taxon>Verrucomicrobiia</taxon>
        <taxon>Verrucomicrobiales</taxon>
        <taxon>Verrucomicrobiaceae</taxon>
        <taxon>Oceaniferula</taxon>
    </lineage>
</organism>
<keyword evidence="4" id="KW-1185">Reference proteome</keyword>
<dbReference type="SUPFAM" id="SSF52980">
    <property type="entry name" value="Restriction endonuclease-like"/>
    <property type="match status" value="1"/>
</dbReference>
<dbReference type="Pfam" id="PF14338">
    <property type="entry name" value="Mrr_N"/>
    <property type="match status" value="1"/>
</dbReference>
<dbReference type="EMBL" id="JAENIG010000004">
    <property type="protein sequence ID" value="MBK1854998.1"/>
    <property type="molecule type" value="Genomic_DNA"/>
</dbReference>
<dbReference type="Gene3D" id="3.40.1350.10">
    <property type="match status" value="1"/>
</dbReference>
<dbReference type="Proteomes" id="UP000634206">
    <property type="component" value="Unassembled WGS sequence"/>
</dbReference>
<feature type="domain" description="Restriction system protein Mrr-like N-terminal" evidence="2">
    <location>
        <begin position="6"/>
        <end position="92"/>
    </location>
</feature>